<accession>A0A2P8VKG6</accession>
<dbReference type="RefSeq" id="WP_024549086.1">
    <property type="nucleotide sequence ID" value="NZ_CP188034.1"/>
</dbReference>
<organism evidence="1 2">
    <name type="scientific">Siccibacter turicensis</name>
    <dbReference type="NCBI Taxonomy" id="357233"/>
    <lineage>
        <taxon>Bacteria</taxon>
        <taxon>Pseudomonadati</taxon>
        <taxon>Pseudomonadota</taxon>
        <taxon>Gammaproteobacteria</taxon>
        <taxon>Enterobacterales</taxon>
        <taxon>Enterobacteriaceae</taxon>
        <taxon>Siccibacter</taxon>
    </lineage>
</organism>
<dbReference type="AlphaFoldDB" id="A0A2P8VKG6"/>
<evidence type="ECO:0008006" key="3">
    <source>
        <dbReference type="Google" id="ProtNLM"/>
    </source>
</evidence>
<proteinExistence type="predicted"/>
<dbReference type="OrthoDB" id="6475550at2"/>
<dbReference type="EMBL" id="PYEP01000003">
    <property type="protein sequence ID" value="PSN08049.1"/>
    <property type="molecule type" value="Genomic_DNA"/>
</dbReference>
<gene>
    <name evidence="1" type="ORF">C7G83_07640</name>
</gene>
<dbReference type="STRING" id="1388748.GCA_000463155_02505"/>
<dbReference type="NCBIfam" id="NF007904">
    <property type="entry name" value="PRK10613.1"/>
    <property type="match status" value="1"/>
</dbReference>
<comment type="caution">
    <text evidence="1">The sequence shown here is derived from an EMBL/GenBank/DDBJ whole genome shotgun (WGS) entry which is preliminary data.</text>
</comment>
<name>A0A2P8VKG6_9ENTR</name>
<sequence length="74" mass="8174">MSTPDFFTAENNQNLAVEVACLKTLLTLMLQAMGQADAGRVIVKLERQIAEMEDASQAAVFANTVQQIKQAYRQ</sequence>
<evidence type="ECO:0000313" key="1">
    <source>
        <dbReference type="EMBL" id="PSN08049.1"/>
    </source>
</evidence>
<reference evidence="1 2" key="1">
    <citation type="submission" date="2018-03" db="EMBL/GenBank/DDBJ databases">
        <title>Draft genome sequence of the first documented clinical Siccibacter turicensis isolate in Austria.</title>
        <authorList>
            <person name="Lepuschitz S."/>
            <person name="Pekard-Amenitsch S."/>
            <person name="Haunold R."/>
            <person name="Schill S."/>
            <person name="Mach R."/>
            <person name="Allerberger F."/>
            <person name="Ruppitsch W."/>
            <person name="Forsythe S.J."/>
        </authorList>
    </citation>
    <scope>NUCLEOTIDE SEQUENCE [LARGE SCALE GENOMIC DNA]</scope>
    <source>
        <strain evidence="1 2">6100069499-17</strain>
    </source>
</reference>
<keyword evidence="2" id="KW-1185">Reference proteome</keyword>
<dbReference type="InterPro" id="IPR019705">
    <property type="entry name" value="DUF2594"/>
</dbReference>
<dbReference type="Proteomes" id="UP000240212">
    <property type="component" value="Unassembled WGS sequence"/>
</dbReference>
<dbReference type="Pfam" id="PF10769">
    <property type="entry name" value="DUF2594"/>
    <property type="match status" value="1"/>
</dbReference>
<protein>
    <recommendedName>
        <fullName evidence="3">DUF2594 domain-containing protein</fullName>
    </recommendedName>
</protein>
<evidence type="ECO:0000313" key="2">
    <source>
        <dbReference type="Proteomes" id="UP000240212"/>
    </source>
</evidence>